<organism evidence="2 3">
    <name type="scientific">Clostridium neuense</name>
    <dbReference type="NCBI Taxonomy" id="1728934"/>
    <lineage>
        <taxon>Bacteria</taxon>
        <taxon>Bacillati</taxon>
        <taxon>Bacillota</taxon>
        <taxon>Clostridia</taxon>
        <taxon>Eubacteriales</taxon>
        <taxon>Clostridiaceae</taxon>
        <taxon>Clostridium</taxon>
    </lineage>
</organism>
<evidence type="ECO:0000313" key="2">
    <source>
        <dbReference type="EMBL" id="MFL0251650.1"/>
    </source>
</evidence>
<dbReference type="InterPro" id="IPR020023">
    <property type="entry name" value="PseG"/>
</dbReference>
<reference evidence="2 3" key="1">
    <citation type="submission" date="2024-11" db="EMBL/GenBank/DDBJ databases">
        <authorList>
            <person name="Heng Y.C."/>
            <person name="Lim A.C.H."/>
            <person name="Lee J.K.Y."/>
            <person name="Kittelmann S."/>
        </authorList>
    </citation>
    <scope>NUCLEOTIDE SEQUENCE [LARGE SCALE GENOMIC DNA]</scope>
    <source>
        <strain evidence="2 3">WILCCON 0114</strain>
    </source>
</reference>
<protein>
    <submittedName>
        <fullName evidence="2">UDP-2,4-diacetamido-2,4, 6-trideoxy-beta-L-altropyranose hydrolase</fullName>
        <ecNumber evidence="2">3.6.1.57</ecNumber>
    </submittedName>
</protein>
<dbReference type="EMBL" id="JBJIAA010000011">
    <property type="protein sequence ID" value="MFL0251650.1"/>
    <property type="molecule type" value="Genomic_DNA"/>
</dbReference>
<evidence type="ECO:0000259" key="1">
    <source>
        <dbReference type="Pfam" id="PF04101"/>
    </source>
</evidence>
<dbReference type="Gene3D" id="3.40.50.2000">
    <property type="entry name" value="Glycogen Phosphorylase B"/>
    <property type="match status" value="1"/>
</dbReference>
<proteinExistence type="predicted"/>
<dbReference type="Gene3D" id="3.40.50.11190">
    <property type="match status" value="1"/>
</dbReference>
<feature type="domain" description="Glycosyl transferase family 28 C-terminal" evidence="1">
    <location>
        <begin position="173"/>
        <end position="271"/>
    </location>
</feature>
<keyword evidence="2" id="KW-0378">Hydrolase</keyword>
<dbReference type="NCBIfam" id="TIGR03590">
    <property type="entry name" value="PseG"/>
    <property type="match status" value="1"/>
</dbReference>
<dbReference type="GO" id="GO:0016787">
    <property type="term" value="F:hydrolase activity"/>
    <property type="evidence" value="ECO:0007669"/>
    <property type="project" value="UniProtKB-KW"/>
</dbReference>
<dbReference type="EC" id="3.6.1.57" evidence="2"/>
<evidence type="ECO:0000313" key="3">
    <source>
        <dbReference type="Proteomes" id="UP001623592"/>
    </source>
</evidence>
<keyword evidence="3" id="KW-1185">Reference proteome</keyword>
<comment type="caution">
    <text evidence="2">The sequence shown here is derived from an EMBL/GenBank/DDBJ whole genome shotgun (WGS) entry which is preliminary data.</text>
</comment>
<dbReference type="InterPro" id="IPR007235">
    <property type="entry name" value="Glyco_trans_28_C"/>
</dbReference>
<sequence>MRILVRADGGNSIGMGHIMRTLTLAKELRKYFDVEYVCREGNEYSEGIHKVQILGFKVNILKENNFLDNLIKLKGDILLTDSYDVDEEYFLKTKKKFNKTIYIDDMGLYSFKNVDMLINQNINADDLSYDLTSETRCLLGCQYTILRDQFMNLKPKFIKRKIKDIMITCGGADPFLLTLKILYYVKDAKYRFHVAIGPAFNEDYVSKLRSYESFNNMFFYYNADMKAVMEKCDMCISTAGTTLYELCAVGIPALSIVVAENQSKVSDKFNSLKIIKSLGWHDDINKEKILEEISLLNKNYSMRKEISQKSSRLVDGKGTLRIVEKILDMV</sequence>
<dbReference type="Pfam" id="PF04101">
    <property type="entry name" value="Glyco_tran_28_C"/>
    <property type="match status" value="1"/>
</dbReference>
<accession>A0ABW8TGT2</accession>
<gene>
    <name evidence="2" type="primary">pseG</name>
    <name evidence="2" type="ORF">ACJDT4_14600</name>
</gene>
<name>A0ABW8TGT2_9CLOT</name>
<dbReference type="SUPFAM" id="SSF53756">
    <property type="entry name" value="UDP-Glycosyltransferase/glycogen phosphorylase"/>
    <property type="match status" value="1"/>
</dbReference>
<dbReference type="RefSeq" id="WP_406788301.1">
    <property type="nucleotide sequence ID" value="NZ_JBJIAA010000011.1"/>
</dbReference>
<dbReference type="Proteomes" id="UP001623592">
    <property type="component" value="Unassembled WGS sequence"/>
</dbReference>